<accession>A0A0D7A6G8</accession>
<sequence length="157" mass="16968">MADRHESFRFPPVTTFSSLSLSCSPATGDIPPPQSSSLTLPSPPSEMEARFYYAGLPSSPVLVARTSTTPWEMPTGPEAYRRVKELRPVGNHALKLQEAWEGNLPPKLFALLDSMKVKWTSTDIVRIGNAGESFAPVILWIGVMPASLSGDDGVVVA</sequence>
<dbReference type="OrthoDB" id="5424209at2759"/>
<evidence type="ECO:0000313" key="2">
    <source>
        <dbReference type="Proteomes" id="UP000054144"/>
    </source>
</evidence>
<keyword evidence="2" id="KW-1185">Reference proteome</keyword>
<name>A0A0D7A6G8_9AGAR</name>
<organism evidence="1 2">
    <name type="scientific">Fistulina hepatica ATCC 64428</name>
    <dbReference type="NCBI Taxonomy" id="1128425"/>
    <lineage>
        <taxon>Eukaryota</taxon>
        <taxon>Fungi</taxon>
        <taxon>Dikarya</taxon>
        <taxon>Basidiomycota</taxon>
        <taxon>Agaricomycotina</taxon>
        <taxon>Agaricomycetes</taxon>
        <taxon>Agaricomycetidae</taxon>
        <taxon>Agaricales</taxon>
        <taxon>Fistulinaceae</taxon>
        <taxon>Fistulina</taxon>
    </lineage>
</organism>
<reference evidence="1 2" key="1">
    <citation type="journal article" date="2015" name="Fungal Genet. Biol.">
        <title>Evolution of novel wood decay mechanisms in Agaricales revealed by the genome sequences of Fistulina hepatica and Cylindrobasidium torrendii.</title>
        <authorList>
            <person name="Floudas D."/>
            <person name="Held B.W."/>
            <person name="Riley R."/>
            <person name="Nagy L.G."/>
            <person name="Koehler G."/>
            <person name="Ransdell A.S."/>
            <person name="Younus H."/>
            <person name="Chow J."/>
            <person name="Chiniquy J."/>
            <person name="Lipzen A."/>
            <person name="Tritt A."/>
            <person name="Sun H."/>
            <person name="Haridas S."/>
            <person name="LaButti K."/>
            <person name="Ohm R.A."/>
            <person name="Kues U."/>
            <person name="Blanchette R.A."/>
            <person name="Grigoriev I.V."/>
            <person name="Minto R.E."/>
            <person name="Hibbett D.S."/>
        </authorList>
    </citation>
    <scope>NUCLEOTIDE SEQUENCE [LARGE SCALE GENOMIC DNA]</scope>
    <source>
        <strain evidence="1 2">ATCC 64428</strain>
    </source>
</reference>
<gene>
    <name evidence="1" type="ORF">FISHEDRAFT_76683</name>
</gene>
<dbReference type="AlphaFoldDB" id="A0A0D7A6G8"/>
<dbReference type="Proteomes" id="UP000054144">
    <property type="component" value="Unassembled WGS sequence"/>
</dbReference>
<dbReference type="PROSITE" id="PS51257">
    <property type="entry name" value="PROKAR_LIPOPROTEIN"/>
    <property type="match status" value="1"/>
</dbReference>
<protein>
    <submittedName>
        <fullName evidence="1">Uncharacterized protein</fullName>
    </submittedName>
</protein>
<evidence type="ECO:0000313" key="1">
    <source>
        <dbReference type="EMBL" id="KIY45506.1"/>
    </source>
</evidence>
<dbReference type="EMBL" id="KN882048">
    <property type="protein sequence ID" value="KIY45506.1"/>
    <property type="molecule type" value="Genomic_DNA"/>
</dbReference>
<proteinExistence type="predicted"/>